<dbReference type="GO" id="GO:0031638">
    <property type="term" value="P:zymogen activation"/>
    <property type="evidence" value="ECO:0007669"/>
    <property type="project" value="InterPro"/>
</dbReference>
<organism evidence="3">
    <name type="scientific">Xenorhabdus bovienii str. puntauvense</name>
    <dbReference type="NCBI Taxonomy" id="1398201"/>
    <lineage>
        <taxon>Bacteria</taxon>
        <taxon>Pseudomonadati</taxon>
        <taxon>Pseudomonadota</taxon>
        <taxon>Gammaproteobacteria</taxon>
        <taxon>Enterobacterales</taxon>
        <taxon>Morganellaceae</taxon>
        <taxon>Xenorhabdus</taxon>
    </lineage>
</organism>
<dbReference type="AlphaFoldDB" id="A0A077NDD2"/>
<dbReference type="SUPFAM" id="SSF55729">
    <property type="entry name" value="Acyl-CoA N-acyltransferases (Nat)"/>
    <property type="match status" value="1"/>
</dbReference>
<dbReference type="HOGENOM" id="CLU_135649_0_0_6"/>
<feature type="binding site" evidence="1">
    <location>
        <begin position="74"/>
        <end position="81"/>
    </location>
    <ligand>
        <name>CoA</name>
        <dbReference type="ChEBI" id="CHEBI:57287"/>
    </ligand>
</feature>
<feature type="binding site" evidence="1">
    <location>
        <begin position="68"/>
        <end position="70"/>
    </location>
    <ligand>
        <name>CoA</name>
        <dbReference type="ChEBI" id="CHEBI:57287"/>
    </ligand>
</feature>
<feature type="domain" description="N-acetyltransferase" evidence="2">
    <location>
        <begin position="6"/>
        <end position="133"/>
    </location>
</feature>
<gene>
    <name evidence="1" type="primary">panZ</name>
    <name evidence="3" type="ORF">XBP1_2370023</name>
</gene>
<evidence type="ECO:0000259" key="2">
    <source>
        <dbReference type="PROSITE" id="PS51186"/>
    </source>
</evidence>
<evidence type="ECO:0000256" key="1">
    <source>
        <dbReference type="HAMAP-Rule" id="MF_02018"/>
    </source>
</evidence>
<dbReference type="InterPro" id="IPR016181">
    <property type="entry name" value="Acyl_CoA_acyltransferase"/>
</dbReference>
<dbReference type="GO" id="GO:0016747">
    <property type="term" value="F:acyltransferase activity, transferring groups other than amino-acyl groups"/>
    <property type="evidence" value="ECO:0007669"/>
    <property type="project" value="InterPro"/>
</dbReference>
<dbReference type="CDD" id="cd04301">
    <property type="entry name" value="NAT_SF"/>
    <property type="match status" value="1"/>
</dbReference>
<evidence type="ECO:0000313" key="3">
    <source>
        <dbReference type="EMBL" id="CDG96919.1"/>
    </source>
</evidence>
<accession>A0A077NDD2</accession>
<sequence>MKLTIKPIRVLSPQDKIDLKKIWPEQDAQEWEVLLAGDQKLFVAQFNDRLLAAVKVTLNSSTGILEDFCVREVTRRRGVGSYLLEQVKAAFPEINRWEWRLNHFPDIHAPALSGFMAACDFRYDAQKNDYYCE</sequence>
<dbReference type="InterPro" id="IPR040448">
    <property type="entry name" value="PanZ_GNAT"/>
</dbReference>
<dbReference type="Proteomes" id="UP000028511">
    <property type="component" value="Unassembled WGS sequence"/>
</dbReference>
<dbReference type="NCBIfam" id="NF033213">
    <property type="entry name" value="matur_PanM"/>
    <property type="match status" value="1"/>
</dbReference>
<reference evidence="3" key="1">
    <citation type="submission" date="2013-07" db="EMBL/GenBank/DDBJ databases">
        <title>Sub-species coevolution in mutualistic symbiosis.</title>
        <authorList>
            <person name="Murfin K."/>
            <person name="Klassen J."/>
            <person name="Lee M."/>
            <person name="Forst S."/>
            <person name="Stock P."/>
            <person name="Goodrich-Blair H."/>
        </authorList>
    </citation>
    <scope>NUCLEOTIDE SEQUENCE [LARGE SCALE GENOMIC DNA]</scope>
    <source>
        <strain evidence="3">Puntauvense</strain>
    </source>
</reference>
<dbReference type="EMBL" id="CBSW010000154">
    <property type="protein sequence ID" value="CDG96919.1"/>
    <property type="molecule type" value="Genomic_DNA"/>
</dbReference>
<proteinExistence type="inferred from homology"/>
<comment type="caution">
    <text evidence="3">The sequence shown here is derived from an EMBL/GenBank/DDBJ whole genome shotgun (WGS) entry which is preliminary data.</text>
</comment>
<comment type="function">
    <text evidence="1">Controls both the activation and catalytic activity of PanD in a coenzyme A (CoA)-dependent fashion.</text>
</comment>
<dbReference type="InterPro" id="IPR000182">
    <property type="entry name" value="GNAT_dom"/>
</dbReference>
<dbReference type="RefSeq" id="WP_038217339.1">
    <property type="nucleotide sequence ID" value="NZ_CAWLWN010000203.1"/>
</dbReference>
<protein>
    <recommendedName>
        <fullName evidence="1">PanD regulatory factor</fullName>
    </recommendedName>
</protein>
<dbReference type="GO" id="GO:0015940">
    <property type="term" value="P:pantothenate biosynthetic process"/>
    <property type="evidence" value="ECO:0007669"/>
    <property type="project" value="UniProtKB-UniRule"/>
</dbReference>
<dbReference type="InterPro" id="IPR032900">
    <property type="entry name" value="PanZ"/>
</dbReference>
<dbReference type="Pfam" id="PF12568">
    <property type="entry name" value="PanZ"/>
    <property type="match status" value="1"/>
</dbReference>
<comment type="subunit">
    <text evidence="1">Interacts with PanD in the presence of CoA.</text>
</comment>
<name>A0A077NDD2_XENBV</name>
<comment type="similarity">
    <text evidence="1">Belongs to the PanZ/PanM family.</text>
</comment>
<dbReference type="Gene3D" id="3.40.630.30">
    <property type="match status" value="1"/>
</dbReference>
<dbReference type="HAMAP" id="MF_02018">
    <property type="entry name" value="PanZ_PanM"/>
    <property type="match status" value="1"/>
</dbReference>
<keyword evidence="1" id="KW-0566">Pantothenate biosynthesis</keyword>
<dbReference type="PROSITE" id="PS51186">
    <property type="entry name" value="GNAT"/>
    <property type="match status" value="1"/>
</dbReference>